<dbReference type="EMBL" id="AVOT02037476">
    <property type="protein sequence ID" value="MBW0532156.1"/>
    <property type="molecule type" value="Genomic_DNA"/>
</dbReference>
<name>A0A9Q3F1I8_9BASI</name>
<proteinExistence type="predicted"/>
<organism evidence="2 3">
    <name type="scientific">Austropuccinia psidii MF-1</name>
    <dbReference type="NCBI Taxonomy" id="1389203"/>
    <lineage>
        <taxon>Eukaryota</taxon>
        <taxon>Fungi</taxon>
        <taxon>Dikarya</taxon>
        <taxon>Basidiomycota</taxon>
        <taxon>Pucciniomycotina</taxon>
        <taxon>Pucciniomycetes</taxon>
        <taxon>Pucciniales</taxon>
        <taxon>Sphaerophragmiaceae</taxon>
        <taxon>Austropuccinia</taxon>
    </lineage>
</organism>
<sequence length="248" mass="27219">MPVQHSPTAKHTRSQRNPAVLTPTKRVPLDHTPSVHQLSANLDRGPPMKGTAPSRRGGMKSRRSTSFSGLLGGYLGMSEGARARLGEVEDEEGEESVEEEDSGETEVEDALANSPEVMQGSNIAPTNQPLVSQYYPSLLKIMEQMVTILGKLSQAAAPSNTSKAPAFKTPSMKAPDPFDGTQAHKLRGFIKSCQLIFHNDPENFFSDRKIVLYSTSFLTGRAGKWIEPYLSNISNKDPSYVLNNYHLF</sequence>
<keyword evidence="3" id="KW-1185">Reference proteome</keyword>
<dbReference type="OrthoDB" id="2514324at2759"/>
<evidence type="ECO:0000313" key="3">
    <source>
        <dbReference type="Proteomes" id="UP000765509"/>
    </source>
</evidence>
<accession>A0A9Q3F1I8</accession>
<protein>
    <recommendedName>
        <fullName evidence="4">DUF4939 domain-containing protein</fullName>
    </recommendedName>
</protein>
<feature type="compositionally biased region" description="Acidic residues" evidence="1">
    <location>
        <begin position="88"/>
        <end position="109"/>
    </location>
</feature>
<dbReference type="AlphaFoldDB" id="A0A9Q3F1I8"/>
<comment type="caution">
    <text evidence="2">The sequence shown here is derived from an EMBL/GenBank/DDBJ whole genome shotgun (WGS) entry which is preliminary data.</text>
</comment>
<feature type="region of interest" description="Disordered" evidence="1">
    <location>
        <begin position="1"/>
        <end position="109"/>
    </location>
</feature>
<gene>
    <name evidence="2" type="ORF">O181_071871</name>
</gene>
<evidence type="ECO:0000313" key="2">
    <source>
        <dbReference type="EMBL" id="MBW0532156.1"/>
    </source>
</evidence>
<reference evidence="2" key="1">
    <citation type="submission" date="2021-03" db="EMBL/GenBank/DDBJ databases">
        <title>Draft genome sequence of rust myrtle Austropuccinia psidii MF-1, a brazilian biotype.</title>
        <authorList>
            <person name="Quecine M.C."/>
            <person name="Pachon D.M.R."/>
            <person name="Bonatelli M.L."/>
            <person name="Correr F.H."/>
            <person name="Franceschini L.M."/>
            <person name="Leite T.F."/>
            <person name="Margarido G.R.A."/>
            <person name="Almeida C.A."/>
            <person name="Ferrarezi J.A."/>
            <person name="Labate C.A."/>
        </authorList>
    </citation>
    <scope>NUCLEOTIDE SEQUENCE</scope>
    <source>
        <strain evidence="2">MF-1</strain>
    </source>
</reference>
<evidence type="ECO:0008006" key="4">
    <source>
        <dbReference type="Google" id="ProtNLM"/>
    </source>
</evidence>
<dbReference type="Proteomes" id="UP000765509">
    <property type="component" value="Unassembled WGS sequence"/>
</dbReference>
<evidence type="ECO:0000256" key="1">
    <source>
        <dbReference type="SAM" id="MobiDB-lite"/>
    </source>
</evidence>